<dbReference type="KEGG" id="sdyn:Mal52_37560"/>
<feature type="domain" description="DUF1553" evidence="3">
    <location>
        <begin position="733"/>
        <end position="986"/>
    </location>
</feature>
<organism evidence="5 6">
    <name type="scientific">Symmachiella dynata</name>
    <dbReference type="NCBI Taxonomy" id="2527995"/>
    <lineage>
        <taxon>Bacteria</taxon>
        <taxon>Pseudomonadati</taxon>
        <taxon>Planctomycetota</taxon>
        <taxon>Planctomycetia</taxon>
        <taxon>Planctomycetales</taxon>
        <taxon>Planctomycetaceae</taxon>
        <taxon>Symmachiella</taxon>
    </lineage>
</organism>
<feature type="signal peptide" evidence="1">
    <location>
        <begin position="1"/>
        <end position="30"/>
    </location>
</feature>
<keyword evidence="6" id="KW-1185">Reference proteome</keyword>
<feature type="chain" id="PRO_5021896362" evidence="1">
    <location>
        <begin position="31"/>
        <end position="1009"/>
    </location>
</feature>
<gene>
    <name evidence="5" type="ORF">Mal52_37560</name>
</gene>
<reference evidence="5 6" key="1">
    <citation type="submission" date="2019-02" db="EMBL/GenBank/DDBJ databases">
        <title>Deep-cultivation of Planctomycetes and their phenomic and genomic characterization uncovers novel biology.</title>
        <authorList>
            <person name="Wiegand S."/>
            <person name="Jogler M."/>
            <person name="Boedeker C."/>
            <person name="Pinto D."/>
            <person name="Vollmers J."/>
            <person name="Rivas-Marin E."/>
            <person name="Kohn T."/>
            <person name="Peeters S.H."/>
            <person name="Heuer A."/>
            <person name="Rast P."/>
            <person name="Oberbeckmann S."/>
            <person name="Bunk B."/>
            <person name="Jeske O."/>
            <person name="Meyerdierks A."/>
            <person name="Storesund J.E."/>
            <person name="Kallscheuer N."/>
            <person name="Luecker S."/>
            <person name="Lage O.M."/>
            <person name="Pohl T."/>
            <person name="Merkel B.J."/>
            <person name="Hornburger P."/>
            <person name="Mueller R.-W."/>
            <person name="Bruemmer F."/>
            <person name="Labrenz M."/>
            <person name="Spormann A.M."/>
            <person name="Op den Camp H."/>
            <person name="Overmann J."/>
            <person name="Amann R."/>
            <person name="Jetten M.S.M."/>
            <person name="Mascher T."/>
            <person name="Medema M.H."/>
            <person name="Devos D.P."/>
            <person name="Kaster A.-K."/>
            <person name="Ovreas L."/>
            <person name="Rohde M."/>
            <person name="Galperin M.Y."/>
            <person name="Jogler C."/>
        </authorList>
    </citation>
    <scope>NUCLEOTIDE SEQUENCE [LARGE SCALE GENOMIC DNA]</scope>
    <source>
        <strain evidence="5 6">Mal52</strain>
    </source>
</reference>
<dbReference type="InterPro" id="IPR022655">
    <property type="entry name" value="DUF1553"/>
</dbReference>
<dbReference type="GO" id="GO:0009055">
    <property type="term" value="F:electron transfer activity"/>
    <property type="evidence" value="ECO:0007669"/>
    <property type="project" value="InterPro"/>
</dbReference>
<dbReference type="Gene3D" id="2.60.120.200">
    <property type="match status" value="1"/>
</dbReference>
<evidence type="ECO:0000259" key="2">
    <source>
        <dbReference type="Pfam" id="PF07583"/>
    </source>
</evidence>
<dbReference type="AlphaFoldDB" id="A0A517ZS01"/>
<dbReference type="Pfam" id="PF07587">
    <property type="entry name" value="PSD1"/>
    <property type="match status" value="1"/>
</dbReference>
<name>A0A517ZS01_9PLAN</name>
<evidence type="ECO:0000259" key="3">
    <source>
        <dbReference type="Pfam" id="PF07587"/>
    </source>
</evidence>
<dbReference type="InterPro" id="IPR011429">
    <property type="entry name" value="Cyt_c_Planctomycete-type"/>
</dbReference>
<evidence type="ECO:0000313" key="5">
    <source>
        <dbReference type="EMBL" id="QDU45264.1"/>
    </source>
</evidence>
<feature type="domain" description="DUF1549" evidence="2">
    <location>
        <begin position="164"/>
        <end position="375"/>
    </location>
</feature>
<protein>
    <submittedName>
        <fullName evidence="5">Planctomycete cytochrome C</fullName>
    </submittedName>
</protein>
<feature type="domain" description="Cytochrome C Planctomycete-type" evidence="4">
    <location>
        <begin position="51"/>
        <end position="104"/>
    </location>
</feature>
<dbReference type="Pfam" id="PF13385">
    <property type="entry name" value="Laminin_G_3"/>
    <property type="match status" value="1"/>
</dbReference>
<dbReference type="InterPro" id="IPR013320">
    <property type="entry name" value="ConA-like_dom_sf"/>
</dbReference>
<dbReference type="EMBL" id="CP036276">
    <property type="protein sequence ID" value="QDU45264.1"/>
    <property type="molecule type" value="Genomic_DNA"/>
</dbReference>
<accession>A0A517ZS01</accession>
<dbReference type="RefSeq" id="WP_197534292.1">
    <property type="nucleotide sequence ID" value="NZ_CP036276.1"/>
</dbReference>
<dbReference type="Pfam" id="PF07635">
    <property type="entry name" value="PSCyt1"/>
    <property type="match status" value="1"/>
</dbReference>
<dbReference type="SUPFAM" id="SSF46626">
    <property type="entry name" value="Cytochrome c"/>
    <property type="match status" value="1"/>
</dbReference>
<dbReference type="SUPFAM" id="SSF49899">
    <property type="entry name" value="Concanavalin A-like lectins/glucanases"/>
    <property type="match status" value="1"/>
</dbReference>
<dbReference type="PANTHER" id="PTHR35889">
    <property type="entry name" value="CYCLOINULO-OLIGOSACCHARIDE FRUCTANOTRANSFERASE-RELATED"/>
    <property type="match status" value="1"/>
</dbReference>
<dbReference type="InterPro" id="IPR011444">
    <property type="entry name" value="DUF1549"/>
</dbReference>
<dbReference type="InterPro" id="IPR036909">
    <property type="entry name" value="Cyt_c-like_dom_sf"/>
</dbReference>
<evidence type="ECO:0000313" key="6">
    <source>
        <dbReference type="Proteomes" id="UP000319383"/>
    </source>
</evidence>
<dbReference type="Pfam" id="PF07583">
    <property type="entry name" value="PSCyt2"/>
    <property type="match status" value="1"/>
</dbReference>
<keyword evidence="1" id="KW-0732">Signal</keyword>
<evidence type="ECO:0000259" key="4">
    <source>
        <dbReference type="Pfam" id="PF07635"/>
    </source>
</evidence>
<dbReference type="GO" id="GO:0020037">
    <property type="term" value="F:heme binding"/>
    <property type="evidence" value="ECO:0007669"/>
    <property type="project" value="InterPro"/>
</dbReference>
<evidence type="ECO:0000256" key="1">
    <source>
        <dbReference type="SAM" id="SignalP"/>
    </source>
</evidence>
<dbReference type="Proteomes" id="UP000319383">
    <property type="component" value="Chromosome"/>
</dbReference>
<sequence precursor="true">MIRSQDHWRTAAAMCLLILMFAIVPNIAQADDAIPTVDFDRQIAPLLASRCLDCHNGTESKSGLNLAQSKTAMAGGDSGEVIVPGSLEDSLLWDYVSTDQMPPKKPLTDKEKALIKAWIEGGAKWGRDPIDPFRYTTTSRAGYDWWCLQPVNKPKLPDADGSLPIDQFIHKKLAEKNLTPAPVADRRTLIRRLSFDLLGLPPAPEEVDAFVADDSPDAYAKLVERLLNSPHYGERWARHWLDVVRYGESAGFERDALRDNFWAYRDWVVQAFNADMPYDEFTRLQLAGDVLRPDDSTALAATGFLVAGAYDEVGQKQQSAAMRAVVRQDELEDMVSVVSQTFLGLTVNCARCHDHKFDPISQAEYYQMTSALAGVHHGKRDFQPEALFSDYDQRLQQLDSQLTALNTRREQLVAPIRQRILARRKQEQNNTTPPEPFAEWLFEGDLRDSRGELHGTAHGTAVVTDGRLVLDGETAYVATVPLATHLSGKTLEAWVSLADLDQRGGGILSVQTLNGNSFDAIVYGERQSRHWLAGSNNFSRTADFRGTQETANPDEWVHVAIVYRENGTIVGYRNGQPYGTAYQKPGPVQFLPEATQVLFGLRHGSPGGNRMFKGSIDRARLYDRALSHAEVAASAGVKNITIENSEILAAADTQLRAELDKIDFELSNLRSQAKRYRSNKIYSNVPRKADTVHVLRRGNPAKPAELVSASGIASTGTESADFQLKPDAPDADRRSKLAEWITDPQNPLFARVIVNRVWHYHFGSGLVETPNDFGFNGARPSHPELIDWLAADLIEHGWSLKHLHRRILMSATYRQSSQRNPAAAAIDGNNRLLWRKSPTRLEAEDVRDAVLSISGQLNPQIGGPGYHDFTTYVHNAQFYDMRDPVGASFNRRSLYRTWVRSGRNHFLDAFDCPDPSTKTPTRAVTTTPLQALAMMNNSFVLRMSDQLAARLTHEFGEAPADQIRGATRLAFGRLPADEEITVGAAFIKEHGLPAYCRVLFNSNEFLYVD</sequence>
<proteinExistence type="predicted"/>
<dbReference type="PANTHER" id="PTHR35889:SF3">
    <property type="entry name" value="F-BOX DOMAIN-CONTAINING PROTEIN"/>
    <property type="match status" value="1"/>
</dbReference>